<dbReference type="PANTHER" id="PTHR47966">
    <property type="entry name" value="BETA-SITE APP-CLEAVING ENZYME, ISOFORM A-RELATED"/>
    <property type="match status" value="1"/>
</dbReference>
<keyword evidence="3" id="KW-1015">Disulfide bond</keyword>
<protein>
    <recommendedName>
        <fullName evidence="6">Peptidase A1 domain-containing protein</fullName>
    </recommendedName>
</protein>
<dbReference type="GO" id="GO:0004190">
    <property type="term" value="F:aspartic-type endopeptidase activity"/>
    <property type="evidence" value="ECO:0007669"/>
    <property type="project" value="InterPro"/>
</dbReference>
<feature type="disulfide bond" evidence="3">
    <location>
        <begin position="280"/>
        <end position="313"/>
    </location>
</feature>
<dbReference type="FunFam" id="2.40.70.10:FF:000008">
    <property type="entry name" value="Cathepsin D"/>
    <property type="match status" value="1"/>
</dbReference>
<reference evidence="7" key="1">
    <citation type="submission" date="2024-06" db="EMBL/GenBank/DDBJ databases">
        <authorList>
            <person name="Liu X."/>
            <person name="Lenzi L."/>
            <person name="Haldenby T S."/>
            <person name="Uol C."/>
        </authorList>
    </citation>
    <scope>NUCLEOTIDE SEQUENCE</scope>
</reference>
<gene>
    <name evidence="7" type="ORF">CDAUBV1_LOCUS12062</name>
</gene>
<organism evidence="7 8">
    <name type="scientific">Calicophoron daubneyi</name>
    <name type="common">Rumen fluke</name>
    <name type="synonym">Paramphistomum daubneyi</name>
    <dbReference type="NCBI Taxonomy" id="300641"/>
    <lineage>
        <taxon>Eukaryota</taxon>
        <taxon>Metazoa</taxon>
        <taxon>Spiralia</taxon>
        <taxon>Lophotrochozoa</taxon>
        <taxon>Platyhelminthes</taxon>
        <taxon>Trematoda</taxon>
        <taxon>Digenea</taxon>
        <taxon>Plagiorchiida</taxon>
        <taxon>Pronocephalata</taxon>
        <taxon>Paramphistomoidea</taxon>
        <taxon>Paramphistomidae</taxon>
        <taxon>Calicophoron</taxon>
    </lineage>
</organism>
<proteinExistence type="inferred from homology"/>
<feature type="domain" description="Peptidase A1" evidence="6">
    <location>
        <begin position="49"/>
        <end position="349"/>
    </location>
</feature>
<evidence type="ECO:0000256" key="2">
    <source>
        <dbReference type="PIRSR" id="PIRSR601461-1"/>
    </source>
</evidence>
<keyword evidence="5" id="KW-0732">Signal</keyword>
<evidence type="ECO:0000259" key="6">
    <source>
        <dbReference type="PROSITE" id="PS51767"/>
    </source>
</evidence>
<feature type="disulfide bond" evidence="3">
    <location>
        <begin position="80"/>
        <end position="88"/>
    </location>
</feature>
<dbReference type="InterPro" id="IPR033121">
    <property type="entry name" value="PEPTIDASE_A1"/>
</dbReference>
<feature type="active site" evidence="2">
    <location>
        <position position="248"/>
    </location>
</feature>
<dbReference type="SUPFAM" id="SSF50630">
    <property type="entry name" value="Acid proteases"/>
    <property type="match status" value="1"/>
</dbReference>
<feature type="active site" evidence="2">
    <location>
        <position position="67"/>
    </location>
</feature>
<dbReference type="PRINTS" id="PR00792">
    <property type="entry name" value="PEPSIN"/>
</dbReference>
<evidence type="ECO:0000256" key="1">
    <source>
        <dbReference type="ARBA" id="ARBA00007447"/>
    </source>
</evidence>
<evidence type="ECO:0000256" key="3">
    <source>
        <dbReference type="PIRSR" id="PIRSR601461-2"/>
    </source>
</evidence>
<evidence type="ECO:0000313" key="8">
    <source>
        <dbReference type="Proteomes" id="UP001497525"/>
    </source>
</evidence>
<sequence>MQLLRFPTAVCLFLQLAWVRAFEGIENNRNSDGDNTVAIPLIVAYGGFHYAEIGIGTPPQLFKVLFDPGDQNTWITSTKCPTEKYAMCKKHARYDAKRSTTSNETTEEFSYSKFGTTVTGTITEDKVTLGNQIVSHPFGEVNATDGETLAKAVIDGSFGIGFGSTGTGQPTILQSLVKSGVINKQVFGVYARSNANGEIMFGGYNEALYSGNLEFERVRSKQEWVFGIKRITFGNEDLTGGNCQGFLDDGSHHIYGPTEQVKKIYKRLICDPSKLCEVDCSKISTFPQLKITLGKTEFIIGPKDYIERKGDRCTGRIFDLGQPTWVLGKLFLDKVYTAYDIEHSKIGFAYAKTPSSTPSPTVRSTSSMTTVSTTEEPTTSMTQTTSMETTATTKWPQPTTTSAATILFSHHKSTEFILIMAVFRYLQM</sequence>
<comment type="caution">
    <text evidence="7">The sequence shown here is derived from an EMBL/GenBank/DDBJ whole genome shotgun (WGS) entry which is preliminary data.</text>
</comment>
<name>A0AAV2TKH9_CALDB</name>
<evidence type="ECO:0000256" key="5">
    <source>
        <dbReference type="SAM" id="SignalP"/>
    </source>
</evidence>
<dbReference type="PROSITE" id="PS51767">
    <property type="entry name" value="PEPTIDASE_A1"/>
    <property type="match status" value="1"/>
</dbReference>
<dbReference type="EMBL" id="CAXLJL010000434">
    <property type="protein sequence ID" value="CAL5137735.1"/>
    <property type="molecule type" value="Genomic_DNA"/>
</dbReference>
<dbReference type="InterPro" id="IPR001461">
    <property type="entry name" value="Aspartic_peptidase_A1"/>
</dbReference>
<dbReference type="InterPro" id="IPR034164">
    <property type="entry name" value="Pepsin-like_dom"/>
</dbReference>
<dbReference type="Pfam" id="PF00026">
    <property type="entry name" value="Asp"/>
    <property type="match status" value="1"/>
</dbReference>
<dbReference type="InterPro" id="IPR021109">
    <property type="entry name" value="Peptidase_aspartic_dom_sf"/>
</dbReference>
<evidence type="ECO:0000313" key="7">
    <source>
        <dbReference type="EMBL" id="CAL5137735.1"/>
    </source>
</evidence>
<feature type="signal peptide" evidence="5">
    <location>
        <begin position="1"/>
        <end position="21"/>
    </location>
</feature>
<dbReference type="Gene3D" id="2.40.70.10">
    <property type="entry name" value="Acid Proteases"/>
    <property type="match status" value="2"/>
</dbReference>
<evidence type="ECO:0000256" key="4">
    <source>
        <dbReference type="SAM" id="MobiDB-lite"/>
    </source>
</evidence>
<feature type="region of interest" description="Disordered" evidence="4">
    <location>
        <begin position="354"/>
        <end position="396"/>
    </location>
</feature>
<feature type="chain" id="PRO_5043830923" description="Peptidase A1 domain-containing protein" evidence="5">
    <location>
        <begin position="22"/>
        <end position="428"/>
    </location>
</feature>
<accession>A0AAV2TKH9</accession>
<dbReference type="Gene3D" id="2.60.40.1960">
    <property type="match status" value="1"/>
</dbReference>
<dbReference type="CDD" id="cd05471">
    <property type="entry name" value="pepsin_like"/>
    <property type="match status" value="1"/>
</dbReference>
<dbReference type="Proteomes" id="UP001497525">
    <property type="component" value="Unassembled WGS sequence"/>
</dbReference>
<dbReference type="GO" id="GO:0006508">
    <property type="term" value="P:proteolysis"/>
    <property type="evidence" value="ECO:0007669"/>
    <property type="project" value="InterPro"/>
</dbReference>
<dbReference type="AlphaFoldDB" id="A0AAV2TKH9"/>
<comment type="similarity">
    <text evidence="1">Belongs to the peptidase A1 family.</text>
</comment>